<feature type="region of interest" description="Disordered" evidence="2">
    <location>
        <begin position="69"/>
        <end position="126"/>
    </location>
</feature>
<feature type="compositionally biased region" description="Basic and acidic residues" evidence="2">
    <location>
        <begin position="344"/>
        <end position="364"/>
    </location>
</feature>
<gene>
    <name evidence="3" type="ORF">SVUK_LOCUS2884</name>
</gene>
<reference evidence="3 4" key="1">
    <citation type="submission" date="2018-11" db="EMBL/GenBank/DDBJ databases">
        <authorList>
            <consortium name="Pathogen Informatics"/>
        </authorList>
    </citation>
    <scope>NUCLEOTIDE SEQUENCE [LARGE SCALE GENOMIC DNA]</scope>
</reference>
<feature type="region of interest" description="Disordered" evidence="2">
    <location>
        <begin position="1"/>
        <end position="42"/>
    </location>
</feature>
<evidence type="ECO:0000256" key="1">
    <source>
        <dbReference type="ARBA" id="ARBA00022884"/>
    </source>
</evidence>
<dbReference type="PANTHER" id="PTHR48029">
    <property type="entry name" value="NUCLEOLAR PROTEIN 8"/>
    <property type="match status" value="1"/>
</dbReference>
<feature type="region of interest" description="Disordered" evidence="2">
    <location>
        <begin position="344"/>
        <end position="375"/>
    </location>
</feature>
<evidence type="ECO:0000313" key="4">
    <source>
        <dbReference type="Proteomes" id="UP000270094"/>
    </source>
</evidence>
<name>A0A3P7IED5_STRVU</name>
<organism evidence="3 4">
    <name type="scientific">Strongylus vulgaris</name>
    <name type="common">Blood worm</name>
    <dbReference type="NCBI Taxonomy" id="40348"/>
    <lineage>
        <taxon>Eukaryota</taxon>
        <taxon>Metazoa</taxon>
        <taxon>Ecdysozoa</taxon>
        <taxon>Nematoda</taxon>
        <taxon>Chromadorea</taxon>
        <taxon>Rhabditida</taxon>
        <taxon>Rhabditina</taxon>
        <taxon>Rhabditomorpha</taxon>
        <taxon>Strongyloidea</taxon>
        <taxon>Strongylidae</taxon>
        <taxon>Strongylus</taxon>
    </lineage>
</organism>
<evidence type="ECO:0000313" key="3">
    <source>
        <dbReference type="EMBL" id="VDM67886.1"/>
    </source>
</evidence>
<keyword evidence="1" id="KW-0694">RNA-binding</keyword>
<dbReference type="EMBL" id="UYYB01006879">
    <property type="protein sequence ID" value="VDM67886.1"/>
    <property type="molecule type" value="Genomic_DNA"/>
</dbReference>
<dbReference type="OrthoDB" id="21643at2759"/>
<keyword evidence="4" id="KW-1185">Reference proteome</keyword>
<dbReference type="PANTHER" id="PTHR48029:SF1">
    <property type="entry name" value="NUCLEOLAR PROTEIN 8"/>
    <property type="match status" value="1"/>
</dbReference>
<sequence length="375" mass="42076">MYIKDKPSTSHASSTAKHPKLFEESSSEESDEEKNQLSIINRHVGKKGEKLMKMEARFNSDSRFHLDEKFISSGSEDEENDEVTQERSKNLELLSKVLGSTVKPQKKTLKTSKKEGTNGLISFRPFTRFDPFNEEHVKWVQKEEAAAKEDEKKDESDEGAAAKEDEKKDESDGEPANESNDRKDEKGSNVIHYEMQADFAEELKARLAGQTAEDSNDGGKASGFSFLAMMGRAAPSATSELKANGVKEENILANKKMKKIFANDEEMEEEKSNGSNAKVAALAPKLAASTTKFFVTGDEPHLQSLVSNFKRTQSLEKIVPRWANQRDVFAKNYKHLRKMALRKNRQELLHENGHAASKGVDKKGRSFPTKRKAES</sequence>
<protein>
    <submittedName>
        <fullName evidence="3">Uncharacterized protein</fullName>
    </submittedName>
</protein>
<dbReference type="AlphaFoldDB" id="A0A3P7IED5"/>
<evidence type="ECO:0000256" key="2">
    <source>
        <dbReference type="SAM" id="MobiDB-lite"/>
    </source>
</evidence>
<feature type="compositionally biased region" description="Basic and acidic residues" evidence="2">
    <location>
        <begin position="140"/>
        <end position="170"/>
    </location>
</feature>
<feature type="region of interest" description="Disordered" evidence="2">
    <location>
        <begin position="140"/>
        <end position="195"/>
    </location>
</feature>
<proteinExistence type="predicted"/>
<dbReference type="GO" id="GO:0003723">
    <property type="term" value="F:RNA binding"/>
    <property type="evidence" value="ECO:0007669"/>
    <property type="project" value="UniProtKB-KW"/>
</dbReference>
<accession>A0A3P7IED5</accession>
<dbReference type="Proteomes" id="UP000270094">
    <property type="component" value="Unassembled WGS sequence"/>
</dbReference>